<evidence type="ECO:0000313" key="1">
    <source>
        <dbReference type="EMBL" id="KIM64932.1"/>
    </source>
</evidence>
<organism evidence="1 2">
    <name type="scientific">Scleroderma citrinum Foug A</name>
    <dbReference type="NCBI Taxonomy" id="1036808"/>
    <lineage>
        <taxon>Eukaryota</taxon>
        <taxon>Fungi</taxon>
        <taxon>Dikarya</taxon>
        <taxon>Basidiomycota</taxon>
        <taxon>Agaricomycotina</taxon>
        <taxon>Agaricomycetes</taxon>
        <taxon>Agaricomycetidae</taxon>
        <taxon>Boletales</taxon>
        <taxon>Sclerodermatineae</taxon>
        <taxon>Sclerodermataceae</taxon>
        <taxon>Scleroderma</taxon>
    </lineage>
</organism>
<dbReference type="HOGENOM" id="CLU_079696_0_0_1"/>
<reference evidence="1 2" key="1">
    <citation type="submission" date="2014-04" db="EMBL/GenBank/DDBJ databases">
        <authorList>
            <consortium name="DOE Joint Genome Institute"/>
            <person name="Kuo A."/>
            <person name="Kohler A."/>
            <person name="Nagy L.G."/>
            <person name="Floudas D."/>
            <person name="Copeland A."/>
            <person name="Barry K.W."/>
            <person name="Cichocki N."/>
            <person name="Veneault-Fourrey C."/>
            <person name="LaButti K."/>
            <person name="Lindquist E.A."/>
            <person name="Lipzen A."/>
            <person name="Lundell T."/>
            <person name="Morin E."/>
            <person name="Murat C."/>
            <person name="Sun H."/>
            <person name="Tunlid A."/>
            <person name="Henrissat B."/>
            <person name="Grigoriev I.V."/>
            <person name="Hibbett D.S."/>
            <person name="Martin F."/>
            <person name="Nordberg H.P."/>
            <person name="Cantor M.N."/>
            <person name="Hua S.X."/>
        </authorList>
    </citation>
    <scope>NUCLEOTIDE SEQUENCE [LARGE SCALE GENOMIC DNA]</scope>
    <source>
        <strain evidence="1 2">Foug A</strain>
    </source>
</reference>
<keyword evidence="2" id="KW-1185">Reference proteome</keyword>
<protein>
    <submittedName>
        <fullName evidence="1">Uncharacterized protein</fullName>
    </submittedName>
</protein>
<dbReference type="EMBL" id="KN822025">
    <property type="protein sequence ID" value="KIM64932.1"/>
    <property type="molecule type" value="Genomic_DNA"/>
</dbReference>
<gene>
    <name evidence="1" type="ORF">SCLCIDRAFT_113865</name>
</gene>
<sequence length="324" mass="35557">GRSTPPLPFAIQCLSMTEATHVMRTLQCMLEPILPEPSTSNLLRVLSSSSTVRTLLGDDQSGFYAIVIGSPTGVHRTRESVINSQGNLAWPKWHRFETLHEALAYIIVKGDDERLPPLVTVTTDANIPTASPQSLAEVLVQIFHDRLHISSRCLAITSPSRTLLDDSSDATLSTCEYTPCWICVPNLTAALQLQPWYIVHAPNTHTLAPIICTRNSSSLINLGSTSSCGDGHPIIYTHERNLLGIILSHHHYVQAPSRNCHQAQILGDHAARYLIAHGYTLPAIDTIIQIWGAVTSAGDFSHRLSQHGLALTEGTYLWELINIT</sequence>
<evidence type="ECO:0000313" key="2">
    <source>
        <dbReference type="Proteomes" id="UP000053989"/>
    </source>
</evidence>
<proteinExistence type="predicted"/>
<dbReference type="OrthoDB" id="3043484at2759"/>
<name>A0A0C3AJ55_9AGAM</name>
<dbReference type="InParanoid" id="A0A0C3AJ55"/>
<reference evidence="2" key="2">
    <citation type="submission" date="2015-01" db="EMBL/GenBank/DDBJ databases">
        <title>Evolutionary Origins and Diversification of the Mycorrhizal Mutualists.</title>
        <authorList>
            <consortium name="DOE Joint Genome Institute"/>
            <consortium name="Mycorrhizal Genomics Consortium"/>
            <person name="Kohler A."/>
            <person name="Kuo A."/>
            <person name="Nagy L.G."/>
            <person name="Floudas D."/>
            <person name="Copeland A."/>
            <person name="Barry K.W."/>
            <person name="Cichocki N."/>
            <person name="Veneault-Fourrey C."/>
            <person name="LaButti K."/>
            <person name="Lindquist E.A."/>
            <person name="Lipzen A."/>
            <person name="Lundell T."/>
            <person name="Morin E."/>
            <person name="Murat C."/>
            <person name="Riley R."/>
            <person name="Ohm R."/>
            <person name="Sun H."/>
            <person name="Tunlid A."/>
            <person name="Henrissat B."/>
            <person name="Grigoriev I.V."/>
            <person name="Hibbett D.S."/>
            <person name="Martin F."/>
        </authorList>
    </citation>
    <scope>NUCLEOTIDE SEQUENCE [LARGE SCALE GENOMIC DNA]</scope>
    <source>
        <strain evidence="2">Foug A</strain>
    </source>
</reference>
<dbReference type="Proteomes" id="UP000053989">
    <property type="component" value="Unassembled WGS sequence"/>
</dbReference>
<dbReference type="AlphaFoldDB" id="A0A0C3AJ55"/>
<feature type="non-terminal residue" evidence="1">
    <location>
        <position position="1"/>
    </location>
</feature>
<accession>A0A0C3AJ55</accession>